<protein>
    <recommendedName>
        <fullName evidence="3">MULE transposase domain-containing protein</fullName>
    </recommendedName>
</protein>
<evidence type="ECO:0008006" key="3">
    <source>
        <dbReference type="Google" id="ProtNLM"/>
    </source>
</evidence>
<accession>A0A6G0T519</accession>
<comment type="caution">
    <text evidence="1">The sequence shown here is derived from an EMBL/GenBank/DDBJ whole genome shotgun (WGS) entry which is preliminary data.</text>
</comment>
<dbReference type="OrthoDB" id="6612379at2759"/>
<dbReference type="Proteomes" id="UP000475862">
    <property type="component" value="Unassembled WGS sequence"/>
</dbReference>
<evidence type="ECO:0000313" key="2">
    <source>
        <dbReference type="Proteomes" id="UP000475862"/>
    </source>
</evidence>
<proteinExistence type="predicted"/>
<dbReference type="EMBL" id="VYZN01000059">
    <property type="protein sequence ID" value="KAE9525596.1"/>
    <property type="molecule type" value="Genomic_DNA"/>
</dbReference>
<gene>
    <name evidence="1" type="ORF">AGLY_014123</name>
</gene>
<name>A0A6G0T519_APHGL</name>
<dbReference type="AlphaFoldDB" id="A0A6G0T519"/>
<reference evidence="1 2" key="1">
    <citation type="submission" date="2019-08" db="EMBL/GenBank/DDBJ databases">
        <title>The genome of the soybean aphid Biotype 1, its phylome, world population structure and adaptation to the North American continent.</title>
        <authorList>
            <person name="Giordano R."/>
            <person name="Donthu R.K."/>
            <person name="Hernandez A.G."/>
            <person name="Wright C.L."/>
            <person name="Zimin A.V."/>
        </authorList>
    </citation>
    <scope>NUCLEOTIDE SEQUENCE [LARGE SCALE GENOMIC DNA]</scope>
    <source>
        <tissue evidence="1">Whole aphids</tissue>
    </source>
</reference>
<sequence length="227" mass="26528">MFKIIIEKCSEFGLLFMPNLFVADFEQVIHNAINAIFPLCKIIGCRLHISQSWYRKIHNLGLTTDYRSETEIGKWLRNIFGLSFLNAVEVGESYTDDFMSTIPENHVVQEFSDYLVDNYISDEGLFPPHIWASDTISSQRITNACESFHAKFNKSFSLPHPNIFVFIGVLTQLQIDTYILMQNIDTRPSTAQYQKKINNIEKYIDLYTQKRITRLEFLNAVCHYYKK</sequence>
<keyword evidence="2" id="KW-1185">Reference proteome</keyword>
<evidence type="ECO:0000313" key="1">
    <source>
        <dbReference type="EMBL" id="KAE9525596.1"/>
    </source>
</evidence>
<organism evidence="1 2">
    <name type="scientific">Aphis glycines</name>
    <name type="common">Soybean aphid</name>
    <dbReference type="NCBI Taxonomy" id="307491"/>
    <lineage>
        <taxon>Eukaryota</taxon>
        <taxon>Metazoa</taxon>
        <taxon>Ecdysozoa</taxon>
        <taxon>Arthropoda</taxon>
        <taxon>Hexapoda</taxon>
        <taxon>Insecta</taxon>
        <taxon>Pterygota</taxon>
        <taxon>Neoptera</taxon>
        <taxon>Paraneoptera</taxon>
        <taxon>Hemiptera</taxon>
        <taxon>Sternorrhyncha</taxon>
        <taxon>Aphidomorpha</taxon>
        <taxon>Aphidoidea</taxon>
        <taxon>Aphididae</taxon>
        <taxon>Aphidini</taxon>
        <taxon>Aphis</taxon>
        <taxon>Aphis</taxon>
    </lineage>
</organism>